<proteinExistence type="predicted"/>
<reference evidence="1" key="1">
    <citation type="journal article" date="2015" name="Nature">
        <title>Complex archaea that bridge the gap between prokaryotes and eukaryotes.</title>
        <authorList>
            <person name="Spang A."/>
            <person name="Saw J.H."/>
            <person name="Jorgensen S.L."/>
            <person name="Zaremba-Niedzwiedzka K."/>
            <person name="Martijn J."/>
            <person name="Lind A.E."/>
            <person name="van Eijk R."/>
            <person name="Schleper C."/>
            <person name="Guy L."/>
            <person name="Ettema T.J."/>
        </authorList>
    </citation>
    <scope>NUCLEOTIDE SEQUENCE</scope>
</reference>
<dbReference type="EMBL" id="LAZR01043257">
    <property type="protein sequence ID" value="KKL07527.1"/>
    <property type="molecule type" value="Genomic_DNA"/>
</dbReference>
<sequence>MDLRCRVGLHKWKPIGFYPTMDMKNKAAEYEYCPRCDQAKITTTQIGNIAKSVEDAHKGKHKTARKTENITEQDFQVGRTFGIEGKAWKAIVTGREGSNILWTFLVGTQHEMGKDQVDRLISHCSVIGPIDMDLLESVREELSLQGKK</sequence>
<comment type="caution">
    <text evidence="1">The sequence shown here is derived from an EMBL/GenBank/DDBJ whole genome shotgun (WGS) entry which is preliminary data.</text>
</comment>
<gene>
    <name evidence="1" type="ORF">LCGC14_2585120</name>
</gene>
<dbReference type="AlphaFoldDB" id="A0A0F9B179"/>
<evidence type="ECO:0000313" key="1">
    <source>
        <dbReference type="EMBL" id="KKL07527.1"/>
    </source>
</evidence>
<name>A0A0F9B179_9ZZZZ</name>
<organism evidence="1">
    <name type="scientific">marine sediment metagenome</name>
    <dbReference type="NCBI Taxonomy" id="412755"/>
    <lineage>
        <taxon>unclassified sequences</taxon>
        <taxon>metagenomes</taxon>
        <taxon>ecological metagenomes</taxon>
    </lineage>
</organism>
<protein>
    <submittedName>
        <fullName evidence="1">Uncharacterized protein</fullName>
    </submittedName>
</protein>
<accession>A0A0F9B179</accession>